<dbReference type="InterPro" id="IPR001647">
    <property type="entry name" value="HTH_TetR"/>
</dbReference>
<keyword evidence="5" id="KW-1185">Reference proteome</keyword>
<keyword evidence="1 2" id="KW-0238">DNA-binding</keyword>
<evidence type="ECO:0000313" key="5">
    <source>
        <dbReference type="Proteomes" id="UP000272238"/>
    </source>
</evidence>
<feature type="DNA-binding region" description="H-T-H motif" evidence="2">
    <location>
        <begin position="28"/>
        <end position="47"/>
    </location>
</feature>
<sequence>MKHGDETKRLLATSLKTLMKNKPLEKISIRELTDHANMNRQTFYYHFEDIYDLLKWTFQQEALQFLDLPESTSVWKEGLLQLFNYLDENREFCICALRSLGRGHLKRFFYSDIHRIFGRVINEFGEKTNAAEEYMAFLTHFYTLSLAGLVESWLLEEMDQSPEEIIEMINMFIQDQILGAERRIKGQHN</sequence>
<evidence type="ECO:0000256" key="2">
    <source>
        <dbReference type="PROSITE-ProRule" id="PRU00335"/>
    </source>
</evidence>
<dbReference type="PROSITE" id="PS50977">
    <property type="entry name" value="HTH_TETR_2"/>
    <property type="match status" value="1"/>
</dbReference>
<dbReference type="InterPro" id="IPR009057">
    <property type="entry name" value="Homeodomain-like_sf"/>
</dbReference>
<organism evidence="4 5">
    <name type="scientific">Ureibacillus endophyticus</name>
    <dbReference type="NCBI Taxonomy" id="1978490"/>
    <lineage>
        <taxon>Bacteria</taxon>
        <taxon>Bacillati</taxon>
        <taxon>Bacillota</taxon>
        <taxon>Bacilli</taxon>
        <taxon>Bacillales</taxon>
        <taxon>Caryophanaceae</taxon>
        <taxon>Ureibacillus</taxon>
    </lineage>
</organism>
<dbReference type="SUPFAM" id="SSF46689">
    <property type="entry name" value="Homeodomain-like"/>
    <property type="match status" value="1"/>
</dbReference>
<proteinExistence type="predicted"/>
<dbReference type="InterPro" id="IPR039532">
    <property type="entry name" value="TetR_C_Firmicutes"/>
</dbReference>
<dbReference type="GO" id="GO:0003677">
    <property type="term" value="F:DNA binding"/>
    <property type="evidence" value="ECO:0007669"/>
    <property type="project" value="UniProtKB-UniRule"/>
</dbReference>
<dbReference type="Gene3D" id="1.10.357.10">
    <property type="entry name" value="Tetracycline Repressor, domain 2"/>
    <property type="match status" value="1"/>
</dbReference>
<dbReference type="Proteomes" id="UP000272238">
    <property type="component" value="Unassembled WGS sequence"/>
</dbReference>
<dbReference type="InterPro" id="IPR050624">
    <property type="entry name" value="HTH-type_Tx_Regulator"/>
</dbReference>
<comment type="caution">
    <text evidence="4">The sequence shown here is derived from an EMBL/GenBank/DDBJ whole genome shotgun (WGS) entry which is preliminary data.</text>
</comment>
<evidence type="ECO:0000259" key="3">
    <source>
        <dbReference type="PROSITE" id="PS50977"/>
    </source>
</evidence>
<evidence type="ECO:0000313" key="4">
    <source>
        <dbReference type="EMBL" id="RKQ17013.1"/>
    </source>
</evidence>
<dbReference type="EMBL" id="RBZN01000016">
    <property type="protein sequence ID" value="RKQ17013.1"/>
    <property type="molecule type" value="Genomic_DNA"/>
</dbReference>
<dbReference type="PANTHER" id="PTHR43479">
    <property type="entry name" value="ACREF/ENVCD OPERON REPRESSOR-RELATED"/>
    <property type="match status" value="1"/>
</dbReference>
<dbReference type="Pfam" id="PF14278">
    <property type="entry name" value="TetR_C_8"/>
    <property type="match status" value="1"/>
</dbReference>
<dbReference type="OrthoDB" id="9810250at2"/>
<dbReference type="Pfam" id="PF00440">
    <property type="entry name" value="TetR_N"/>
    <property type="match status" value="1"/>
</dbReference>
<dbReference type="PANTHER" id="PTHR43479:SF7">
    <property type="entry name" value="TETR-FAMILY TRANSCRIPTIONAL REGULATOR"/>
    <property type="match status" value="1"/>
</dbReference>
<dbReference type="AlphaFoldDB" id="A0A494Z4T7"/>
<gene>
    <name evidence="4" type="ORF">D8M03_08360</name>
</gene>
<protein>
    <submittedName>
        <fullName evidence="4">TetR family transcriptional regulator</fullName>
    </submittedName>
</protein>
<name>A0A494Z4T7_9BACL</name>
<dbReference type="RefSeq" id="WP_121214313.1">
    <property type="nucleotide sequence ID" value="NZ_RBZN01000016.1"/>
</dbReference>
<accession>A0A494Z4T7</accession>
<reference evidence="4 5" key="1">
    <citation type="journal article" date="2016" name="Antonie Van Leeuwenhoek">
        <title>Lysinibacillus endophyticus sp. nov., an indole-3-acetic acid producing endophytic bacterium isolated from corn root (Zea mays cv. Xinken-5).</title>
        <authorList>
            <person name="Yu J."/>
            <person name="Guan X."/>
            <person name="Liu C."/>
            <person name="Xiang W."/>
            <person name="Yu Z."/>
            <person name="Liu X."/>
            <person name="Wang G."/>
        </authorList>
    </citation>
    <scope>NUCLEOTIDE SEQUENCE [LARGE SCALE GENOMIC DNA]</scope>
    <source>
        <strain evidence="4 5">DSM 100506</strain>
    </source>
</reference>
<evidence type="ECO:0000256" key="1">
    <source>
        <dbReference type="ARBA" id="ARBA00023125"/>
    </source>
</evidence>
<feature type="domain" description="HTH tetR-type" evidence="3">
    <location>
        <begin position="5"/>
        <end position="65"/>
    </location>
</feature>